<evidence type="ECO:0000313" key="3">
    <source>
        <dbReference type="Proteomes" id="UP001345013"/>
    </source>
</evidence>
<feature type="region of interest" description="Disordered" evidence="1">
    <location>
        <begin position="234"/>
        <end position="301"/>
    </location>
</feature>
<evidence type="ECO:0000256" key="1">
    <source>
        <dbReference type="SAM" id="MobiDB-lite"/>
    </source>
</evidence>
<feature type="compositionally biased region" description="Polar residues" evidence="1">
    <location>
        <begin position="53"/>
        <end position="62"/>
    </location>
</feature>
<feature type="compositionally biased region" description="Polar residues" evidence="1">
    <location>
        <begin position="346"/>
        <end position="365"/>
    </location>
</feature>
<evidence type="ECO:0000313" key="2">
    <source>
        <dbReference type="EMBL" id="KAK5077751.1"/>
    </source>
</evidence>
<name>A0ABR0JXK5_9EURO</name>
<keyword evidence="3" id="KW-1185">Reference proteome</keyword>
<sequence length="518" mass="57389">MSSAPHHFCHELIEYANLAIPDLEQESIWDQALHQAAVPGELFAQAPGRCASQHRTPLNNVPHNGRSGPAGAAQSTFTVQRDEQFRCSGHTQEQTYLIPPQAHGLARSPHVGPLSQQDSHASGYRHPLARAHLTAALSPVGPQRYGWEQAVALPEAPIFGHPQGQGLYRARVQPRAYASESAYTADQPPYASCNVPTFSGAHSPLPLPQLAPELFLTPPPAWSHLGLPQHEDTQITSTRSANASMHSPAPAFMRIPDRRGMHHPDLTHTLEEQHAEDDDPRRESRTSIYAPGDDGEMGNDSVVGEWHQLQSASPTPSTAEVQPLEYAYIRIPTPVFTDPFAPGQQAPRTLSPSLSPRTVPFSTRAPSKRGASSPLPDEREARPAKRLKFVPPRKWSPTRLRNLLRRDRPQNLPETIEYIDFDVVRDVPVSELVNEWTHVTSGHVSGSWYERNDGSRYEATTEDPEERVVSMSVGSRRYTAEVGGEMHDGADGKIPFRLRVEDRQGKVLRDMAWTWGCA</sequence>
<gene>
    <name evidence="2" type="ORF">LTR24_009347</name>
</gene>
<feature type="compositionally biased region" description="Polar residues" evidence="1">
    <location>
        <begin position="234"/>
        <end position="245"/>
    </location>
</feature>
<dbReference type="EMBL" id="JAVRRG010000201">
    <property type="protein sequence ID" value="KAK5077751.1"/>
    <property type="molecule type" value="Genomic_DNA"/>
</dbReference>
<proteinExistence type="predicted"/>
<comment type="caution">
    <text evidence="2">The sequence shown here is derived from an EMBL/GenBank/DDBJ whole genome shotgun (WGS) entry which is preliminary data.</text>
</comment>
<reference evidence="2 3" key="1">
    <citation type="submission" date="2023-08" db="EMBL/GenBank/DDBJ databases">
        <title>Black Yeasts Isolated from many extreme environments.</title>
        <authorList>
            <person name="Coleine C."/>
            <person name="Stajich J.E."/>
            <person name="Selbmann L."/>
        </authorList>
    </citation>
    <scope>NUCLEOTIDE SEQUENCE [LARGE SCALE GENOMIC DNA]</scope>
    <source>
        <strain evidence="2 3">CCFEE 5885</strain>
    </source>
</reference>
<feature type="region of interest" description="Disordered" evidence="1">
    <location>
        <begin position="338"/>
        <end position="386"/>
    </location>
</feature>
<feature type="compositionally biased region" description="Basic and acidic residues" evidence="1">
    <location>
        <begin position="255"/>
        <end position="285"/>
    </location>
</feature>
<dbReference type="Proteomes" id="UP001345013">
    <property type="component" value="Unassembled WGS sequence"/>
</dbReference>
<accession>A0ABR0JXK5</accession>
<organism evidence="2 3">
    <name type="scientific">Lithohypha guttulata</name>
    <dbReference type="NCBI Taxonomy" id="1690604"/>
    <lineage>
        <taxon>Eukaryota</taxon>
        <taxon>Fungi</taxon>
        <taxon>Dikarya</taxon>
        <taxon>Ascomycota</taxon>
        <taxon>Pezizomycotina</taxon>
        <taxon>Eurotiomycetes</taxon>
        <taxon>Chaetothyriomycetidae</taxon>
        <taxon>Chaetothyriales</taxon>
        <taxon>Trichomeriaceae</taxon>
        <taxon>Lithohypha</taxon>
    </lineage>
</organism>
<feature type="region of interest" description="Disordered" evidence="1">
    <location>
        <begin position="53"/>
        <end position="73"/>
    </location>
</feature>
<protein>
    <submittedName>
        <fullName evidence="2">Uncharacterized protein</fullName>
    </submittedName>
</protein>